<protein>
    <submittedName>
        <fullName evidence="2">Uncharacterized protein</fullName>
    </submittedName>
</protein>
<feature type="compositionally biased region" description="Low complexity" evidence="1">
    <location>
        <begin position="1"/>
        <end position="19"/>
    </location>
</feature>
<feature type="region of interest" description="Disordered" evidence="1">
    <location>
        <begin position="1"/>
        <end position="52"/>
    </location>
</feature>
<evidence type="ECO:0000313" key="2">
    <source>
        <dbReference type="EMBL" id="JAE22662.1"/>
    </source>
</evidence>
<sequence>MEMAAARRGGAAHQRWGGARVQGAERFSPQVGWRAATSGSSPVGRGAATSAP</sequence>
<organism evidence="2">
    <name type="scientific">Arundo donax</name>
    <name type="common">Giant reed</name>
    <name type="synonym">Donax arundinaceus</name>
    <dbReference type="NCBI Taxonomy" id="35708"/>
    <lineage>
        <taxon>Eukaryota</taxon>
        <taxon>Viridiplantae</taxon>
        <taxon>Streptophyta</taxon>
        <taxon>Embryophyta</taxon>
        <taxon>Tracheophyta</taxon>
        <taxon>Spermatophyta</taxon>
        <taxon>Magnoliopsida</taxon>
        <taxon>Liliopsida</taxon>
        <taxon>Poales</taxon>
        <taxon>Poaceae</taxon>
        <taxon>PACMAD clade</taxon>
        <taxon>Arundinoideae</taxon>
        <taxon>Arundineae</taxon>
        <taxon>Arundo</taxon>
    </lineage>
</organism>
<reference evidence="2" key="2">
    <citation type="journal article" date="2015" name="Data Brief">
        <title>Shoot transcriptome of the giant reed, Arundo donax.</title>
        <authorList>
            <person name="Barrero R.A."/>
            <person name="Guerrero F.D."/>
            <person name="Moolhuijzen P."/>
            <person name="Goolsby J.A."/>
            <person name="Tidwell J."/>
            <person name="Bellgard S.E."/>
            <person name="Bellgard M.I."/>
        </authorList>
    </citation>
    <scope>NUCLEOTIDE SEQUENCE</scope>
    <source>
        <tissue evidence="2">Shoot tissue taken approximately 20 cm above the soil surface</tissue>
    </source>
</reference>
<dbReference type="EMBL" id="GBRH01175234">
    <property type="protein sequence ID" value="JAE22662.1"/>
    <property type="molecule type" value="Transcribed_RNA"/>
</dbReference>
<dbReference type="AlphaFoldDB" id="A0A0A9GDV5"/>
<name>A0A0A9GDV5_ARUDO</name>
<evidence type="ECO:0000256" key="1">
    <source>
        <dbReference type="SAM" id="MobiDB-lite"/>
    </source>
</evidence>
<proteinExistence type="predicted"/>
<reference evidence="2" key="1">
    <citation type="submission" date="2014-09" db="EMBL/GenBank/DDBJ databases">
        <authorList>
            <person name="Magalhaes I.L.F."/>
            <person name="Oliveira U."/>
            <person name="Santos F.R."/>
            <person name="Vidigal T.H.D.A."/>
            <person name="Brescovit A.D."/>
            <person name="Santos A.J."/>
        </authorList>
    </citation>
    <scope>NUCLEOTIDE SEQUENCE</scope>
    <source>
        <tissue evidence="2">Shoot tissue taken approximately 20 cm above the soil surface</tissue>
    </source>
</reference>
<accession>A0A0A9GDV5</accession>